<organism evidence="2 3">
    <name type="scientific">Paramecium sonneborni</name>
    <dbReference type="NCBI Taxonomy" id="65129"/>
    <lineage>
        <taxon>Eukaryota</taxon>
        <taxon>Sar</taxon>
        <taxon>Alveolata</taxon>
        <taxon>Ciliophora</taxon>
        <taxon>Intramacronucleata</taxon>
        <taxon>Oligohymenophorea</taxon>
        <taxon>Peniculida</taxon>
        <taxon>Parameciidae</taxon>
        <taxon>Paramecium</taxon>
    </lineage>
</organism>
<reference evidence="2" key="1">
    <citation type="submission" date="2021-01" db="EMBL/GenBank/DDBJ databases">
        <authorList>
            <consortium name="Genoscope - CEA"/>
            <person name="William W."/>
        </authorList>
    </citation>
    <scope>NUCLEOTIDE SEQUENCE</scope>
</reference>
<dbReference type="EMBL" id="CAJJDN010000093">
    <property type="protein sequence ID" value="CAD8109233.1"/>
    <property type="molecule type" value="Genomic_DNA"/>
</dbReference>
<feature type="compositionally biased region" description="Polar residues" evidence="1">
    <location>
        <begin position="433"/>
        <end position="442"/>
    </location>
</feature>
<evidence type="ECO:0000313" key="3">
    <source>
        <dbReference type="Proteomes" id="UP000692954"/>
    </source>
</evidence>
<name>A0A8S1Q2W8_9CILI</name>
<dbReference type="Proteomes" id="UP000692954">
    <property type="component" value="Unassembled WGS sequence"/>
</dbReference>
<comment type="caution">
    <text evidence="2">The sequence shown here is derived from an EMBL/GenBank/DDBJ whole genome shotgun (WGS) entry which is preliminary data.</text>
</comment>
<gene>
    <name evidence="2" type="ORF">PSON_ATCC_30995.1.T0930071</name>
</gene>
<proteinExistence type="predicted"/>
<feature type="compositionally biased region" description="Acidic residues" evidence="1">
    <location>
        <begin position="388"/>
        <end position="399"/>
    </location>
</feature>
<feature type="region of interest" description="Disordered" evidence="1">
    <location>
        <begin position="251"/>
        <end position="442"/>
    </location>
</feature>
<evidence type="ECO:0000256" key="1">
    <source>
        <dbReference type="SAM" id="MobiDB-lite"/>
    </source>
</evidence>
<feature type="compositionally biased region" description="Low complexity" evidence="1">
    <location>
        <begin position="257"/>
        <end position="384"/>
    </location>
</feature>
<keyword evidence="3" id="KW-1185">Reference proteome</keyword>
<accession>A0A8S1Q2W8</accession>
<dbReference type="AlphaFoldDB" id="A0A8S1Q2W8"/>
<feature type="compositionally biased region" description="Low complexity" evidence="1">
    <location>
        <begin position="400"/>
        <end position="411"/>
    </location>
</feature>
<evidence type="ECO:0000313" key="2">
    <source>
        <dbReference type="EMBL" id="CAD8109233.1"/>
    </source>
</evidence>
<sequence>MNVCSNFALSLTGGFQECRNCGREKKFHNLDFENKNIEYVQKSTNNSNAAKFQSDKLQQIAIQKQVEEDELKAKACNNFVLALVGQFQQCGNCKIEKKYHKLDTAGQIAYQPKSQLNRSSIQPQQQAKPSAIAEIVSETMMVQSVKDRIAQMNQKKQGNNEPQFRPSVKKEQVKEKVLGQAEIVTEQLFTSVSDKKGIFDKQRIRKTIEQSSQQIREEQNVEGIRKAESSYITSQDNQQQIYDEQQQFTNNQYQENQQQDSKLNQYQQQQSENDQDQQQQYQDQQQQYQDQDQDQDQQQQYQDQQQQQQQYQDQDQQQQYQEQEQQQQYQDQDQQQQYQEQEQQQQYQDQDQQQQYQEQDQQQYQEQEQQQQQQYQEQEQQQQYQKEEQEEQQVLEQEQEQSNYQQQQNNQYEHDQQQQDDQYDNGQQDIQQPDQENNQDIY</sequence>
<dbReference type="OrthoDB" id="310344at2759"/>
<protein>
    <submittedName>
        <fullName evidence="2">Uncharacterized protein</fullName>
    </submittedName>
</protein>